<dbReference type="AlphaFoldDB" id="A0A4R0JNS6"/>
<dbReference type="EMBL" id="SJKD01000006">
    <property type="protein sequence ID" value="TCC46606.1"/>
    <property type="molecule type" value="Genomic_DNA"/>
</dbReference>
<comment type="caution">
    <text evidence="2">The sequence shown here is derived from an EMBL/GenBank/DDBJ whole genome shotgun (WGS) entry which is preliminary data.</text>
</comment>
<name>A0A4R0JNS6_9ACTN</name>
<dbReference type="Proteomes" id="UP000293342">
    <property type="component" value="Unassembled WGS sequence"/>
</dbReference>
<evidence type="ECO:0000313" key="3">
    <source>
        <dbReference type="Proteomes" id="UP000293342"/>
    </source>
</evidence>
<dbReference type="RefSeq" id="WP_131516350.1">
    <property type="nucleotide sequence ID" value="NZ_SJKD01000006.1"/>
</dbReference>
<proteinExistence type="predicted"/>
<sequence>MNPTDEVDDLLTRAGARWRADQPSAPEPDLDHLLGGRRRPRRWVPALAAASVAAIAAAALTVLPDGGQDPAAVPPATNDTQQAFAQGNQQTPMAGAGQPDPVNDRLLVGAGDKVQASGEVIAVPGQEPVFCPSHPTDLIGYPPGQEPAPSCPATIAVKLKGVDLDRLGDAKTIKNVRRGTATLIGIWGNRSIDVQEQKAYVAPPATQIPPLPCKAPQGGWVSKPNNLNAPAVLAFLDAHSSQISEPLIQYPAGHGRSKPVVVQVGVAHGDPAAFRTSLDKVFDGNLCVSRALLSRGDVNRIYQTLTNLTAKQELGIQTTSASSPGGGRAEVEVLVYTEAVKTALTPVGLNLLTVKPAVQPIA</sequence>
<feature type="region of interest" description="Disordered" evidence="1">
    <location>
        <begin position="1"/>
        <end position="33"/>
    </location>
</feature>
<accession>A0A4R0JNS6</accession>
<protein>
    <submittedName>
        <fullName evidence="2">Uncharacterized protein</fullName>
    </submittedName>
</protein>
<gene>
    <name evidence="2" type="ORF">E0H75_26490</name>
</gene>
<evidence type="ECO:0000256" key="1">
    <source>
        <dbReference type="SAM" id="MobiDB-lite"/>
    </source>
</evidence>
<keyword evidence="3" id="KW-1185">Reference proteome</keyword>
<organism evidence="2 3">
    <name type="scientific">Kribbella capetownensis</name>
    <dbReference type="NCBI Taxonomy" id="1572659"/>
    <lineage>
        <taxon>Bacteria</taxon>
        <taxon>Bacillati</taxon>
        <taxon>Actinomycetota</taxon>
        <taxon>Actinomycetes</taxon>
        <taxon>Propionibacteriales</taxon>
        <taxon>Kribbellaceae</taxon>
        <taxon>Kribbella</taxon>
    </lineage>
</organism>
<dbReference type="OrthoDB" id="5178481at2"/>
<evidence type="ECO:0000313" key="2">
    <source>
        <dbReference type="EMBL" id="TCC46606.1"/>
    </source>
</evidence>
<reference evidence="2 3" key="1">
    <citation type="submission" date="2019-02" db="EMBL/GenBank/DDBJ databases">
        <title>Kribbella capetownensis sp. nov. and Kribbella speibonae sp. nov., isolated from soil.</title>
        <authorList>
            <person name="Curtis S.M."/>
            <person name="Norton I."/>
            <person name="Everest G.J."/>
            <person name="Meyers P.R."/>
        </authorList>
    </citation>
    <scope>NUCLEOTIDE SEQUENCE [LARGE SCALE GENOMIC DNA]</scope>
    <source>
        <strain evidence="2 3">YM53</strain>
    </source>
</reference>